<keyword evidence="1" id="KW-0547">Nucleotide-binding</keyword>
<dbReference type="Gene3D" id="1.10.510.10">
    <property type="entry name" value="Transferase(Phosphotransferase) domain 1"/>
    <property type="match status" value="1"/>
</dbReference>
<dbReference type="HOGENOM" id="CLU_026874_0_0_1"/>
<organism evidence="4 5">
    <name type="scientific">Fibroporia radiculosa</name>
    <dbReference type="NCBI Taxonomy" id="599839"/>
    <lineage>
        <taxon>Eukaryota</taxon>
        <taxon>Fungi</taxon>
        <taxon>Dikarya</taxon>
        <taxon>Basidiomycota</taxon>
        <taxon>Agaricomycotina</taxon>
        <taxon>Agaricomycetes</taxon>
        <taxon>Polyporales</taxon>
        <taxon>Fibroporiaceae</taxon>
        <taxon>Fibroporia</taxon>
    </lineage>
</organism>
<feature type="binding site" evidence="1">
    <location>
        <position position="34"/>
    </location>
    <ligand>
        <name>ATP</name>
        <dbReference type="ChEBI" id="CHEBI:30616"/>
    </ligand>
</feature>
<feature type="compositionally biased region" description="Acidic residues" evidence="2">
    <location>
        <begin position="519"/>
        <end position="530"/>
    </location>
</feature>
<protein>
    <recommendedName>
        <fullName evidence="3">Protein kinase domain-containing protein</fullName>
    </recommendedName>
</protein>
<feature type="region of interest" description="Disordered" evidence="2">
    <location>
        <begin position="511"/>
        <end position="531"/>
    </location>
</feature>
<dbReference type="InParanoid" id="J4GKK7"/>
<dbReference type="Pfam" id="PF00069">
    <property type="entry name" value="Pkinase"/>
    <property type="match status" value="1"/>
</dbReference>
<reference evidence="4 5" key="1">
    <citation type="journal article" date="2012" name="Appl. Environ. Microbiol.">
        <title>Short-read sequencing for genomic analysis of the brown rot fungus Fibroporia radiculosa.</title>
        <authorList>
            <person name="Tang J.D."/>
            <person name="Perkins A.D."/>
            <person name="Sonstegard T.S."/>
            <person name="Schroeder S.G."/>
            <person name="Burgess S.C."/>
            <person name="Diehl S.V."/>
        </authorList>
    </citation>
    <scope>NUCLEOTIDE SEQUENCE [LARGE SCALE GENOMIC DNA]</scope>
    <source>
        <strain evidence="4 5">TFFH 294</strain>
    </source>
</reference>
<keyword evidence="5" id="KW-1185">Reference proteome</keyword>
<evidence type="ECO:0000259" key="3">
    <source>
        <dbReference type="PROSITE" id="PS50011"/>
    </source>
</evidence>
<feature type="domain" description="Protein kinase" evidence="3">
    <location>
        <begin position="4"/>
        <end position="274"/>
    </location>
</feature>
<dbReference type="STRING" id="599839.J4GKK7"/>
<dbReference type="PROSITE" id="PS00107">
    <property type="entry name" value="PROTEIN_KINASE_ATP"/>
    <property type="match status" value="1"/>
</dbReference>
<dbReference type="RefSeq" id="XP_012178818.1">
    <property type="nucleotide sequence ID" value="XM_012323428.1"/>
</dbReference>
<dbReference type="GO" id="GO:0004672">
    <property type="term" value="F:protein kinase activity"/>
    <property type="evidence" value="ECO:0007669"/>
    <property type="project" value="InterPro"/>
</dbReference>
<dbReference type="InterPro" id="IPR000719">
    <property type="entry name" value="Prot_kinase_dom"/>
</dbReference>
<dbReference type="InterPro" id="IPR050235">
    <property type="entry name" value="CK1_Ser-Thr_kinase"/>
</dbReference>
<dbReference type="SUPFAM" id="SSF56112">
    <property type="entry name" value="Protein kinase-like (PK-like)"/>
    <property type="match status" value="1"/>
</dbReference>
<accession>J4GKK7</accession>
<dbReference type="GO" id="GO:0005524">
    <property type="term" value="F:ATP binding"/>
    <property type="evidence" value="ECO:0007669"/>
    <property type="project" value="UniProtKB-UniRule"/>
</dbReference>
<proteinExistence type="predicted"/>
<dbReference type="Proteomes" id="UP000006352">
    <property type="component" value="Unassembled WGS sequence"/>
</dbReference>
<name>J4GKK7_9APHY</name>
<dbReference type="OrthoDB" id="2800330at2759"/>
<dbReference type="EMBL" id="HE796938">
    <property type="protein sequence ID" value="CCL99535.1"/>
    <property type="molecule type" value="Genomic_DNA"/>
</dbReference>
<evidence type="ECO:0000256" key="1">
    <source>
        <dbReference type="PROSITE-ProRule" id="PRU10141"/>
    </source>
</evidence>
<keyword evidence="1" id="KW-0067">ATP-binding</keyword>
<dbReference type="GeneID" id="24094446"/>
<dbReference type="InterPro" id="IPR017441">
    <property type="entry name" value="Protein_kinase_ATP_BS"/>
</dbReference>
<sequence>MVSLQLSNVLGVGTYGMVLRGLETKTGTHVAVKKSRVSTRVKRSLLKYEAQILHLLRGHPAIPAVHAYGRFPHFEYLAMELGGESIKTLSPTPSGTQLRTVVLLAKQLISALEHIHSHGILHRDIKRDHILTSLSDPCQVILVDFGISCPQNVLPDRKRYDPEADRKHIVGTLKWASLNAHRGFNLSWRDDLESLAYVFLFLLRGNLPWQEFGESGTLIGDTAQTRIIKSSWTGSQLAAGHPSVFGQILDDSRAMGFEQMPDYARYMRQLDELYHSCGFSDADKSFDWSPAPSVPAAVLAKFPDRKFERTTTSTPQLIPGQLVSARLLAGPTILGIVPKDELWGIEECHQKTAHCKWRPAIVLEAAADDDGHQSIKLAALVRNAALGGDSSVSIKTESIKGVVPWSSSQDMHCYVYPAAISCIVGAVEGDVKYRVQEDVLSTLQDSFAASKKDHLSTEDRSILENIEENDDTNPLLVHIKALHPDDPVDWTSSRAWLDEIAYIHKERAADNGYPWPGSTDDDDEEEEEEYSNSYYAADIADWDNRQQERDRTLTLAGLEGNLAEMEVDIPVIKEVVGHLYSGN</sequence>
<dbReference type="PROSITE" id="PS50011">
    <property type="entry name" value="PROTEIN_KINASE_DOM"/>
    <property type="match status" value="1"/>
</dbReference>
<evidence type="ECO:0000256" key="2">
    <source>
        <dbReference type="SAM" id="MobiDB-lite"/>
    </source>
</evidence>
<evidence type="ECO:0000313" key="4">
    <source>
        <dbReference type="EMBL" id="CCL99535.1"/>
    </source>
</evidence>
<evidence type="ECO:0000313" key="5">
    <source>
        <dbReference type="Proteomes" id="UP000006352"/>
    </source>
</evidence>
<dbReference type="PANTHER" id="PTHR11909">
    <property type="entry name" value="CASEIN KINASE-RELATED"/>
    <property type="match status" value="1"/>
</dbReference>
<dbReference type="AlphaFoldDB" id="J4GKK7"/>
<dbReference type="InterPro" id="IPR011009">
    <property type="entry name" value="Kinase-like_dom_sf"/>
</dbReference>
<gene>
    <name evidence="4" type="ORF">FIBRA_01553</name>
</gene>